<accession>A0AAV2YWE3</accession>
<gene>
    <name evidence="1" type="ORF">N0F65_009622</name>
</gene>
<proteinExistence type="predicted"/>
<dbReference type="Proteomes" id="UP001146120">
    <property type="component" value="Unassembled WGS sequence"/>
</dbReference>
<protein>
    <recommendedName>
        <fullName evidence="3">BED-type domain-containing protein</fullName>
    </recommendedName>
</protein>
<dbReference type="AlphaFoldDB" id="A0AAV2YWE3"/>
<reference evidence="1" key="2">
    <citation type="journal article" date="2023" name="Microbiol Resour">
        <title>Decontamination and Annotation of the Draft Genome Sequence of the Oomycete Lagenidium giganteum ARSEF 373.</title>
        <authorList>
            <person name="Morgan W.R."/>
            <person name="Tartar A."/>
        </authorList>
    </citation>
    <scope>NUCLEOTIDE SEQUENCE</scope>
    <source>
        <strain evidence="1">ARSEF 373</strain>
    </source>
</reference>
<reference evidence="1" key="1">
    <citation type="submission" date="2022-11" db="EMBL/GenBank/DDBJ databases">
        <authorList>
            <person name="Morgan W.R."/>
            <person name="Tartar A."/>
        </authorList>
    </citation>
    <scope>NUCLEOTIDE SEQUENCE</scope>
    <source>
        <strain evidence="1">ARSEF 373</strain>
    </source>
</reference>
<dbReference type="PANTHER" id="PTHR40866">
    <property type="entry name" value="BED-TYPE DOMAIN-CONTAINING PROTEIN"/>
    <property type="match status" value="1"/>
</dbReference>
<keyword evidence="2" id="KW-1185">Reference proteome</keyword>
<evidence type="ECO:0000313" key="2">
    <source>
        <dbReference type="Proteomes" id="UP001146120"/>
    </source>
</evidence>
<comment type="caution">
    <text evidence="1">The sequence shown here is derived from an EMBL/GenBank/DDBJ whole genome shotgun (WGS) entry which is preliminary data.</text>
</comment>
<evidence type="ECO:0008006" key="3">
    <source>
        <dbReference type="Google" id="ProtNLM"/>
    </source>
</evidence>
<evidence type="ECO:0000313" key="1">
    <source>
        <dbReference type="EMBL" id="DAZ97723.1"/>
    </source>
</evidence>
<organism evidence="1 2">
    <name type="scientific">Lagenidium giganteum</name>
    <dbReference type="NCBI Taxonomy" id="4803"/>
    <lineage>
        <taxon>Eukaryota</taxon>
        <taxon>Sar</taxon>
        <taxon>Stramenopiles</taxon>
        <taxon>Oomycota</taxon>
        <taxon>Peronosporomycetes</taxon>
        <taxon>Pythiales</taxon>
        <taxon>Pythiaceae</taxon>
    </lineage>
</organism>
<sequence>MSSRAICRCRFFFTSSRPGAFTCNVCASERKQAPQSGDSNLLSHLRSKHPSFEGDYAAFARRETSALDHFGFVDEDAYNLFDWMLPLCEVENDLTRKLVKMRPTTSETLKRAMRVAARVGDTIAPSW</sequence>
<dbReference type="PANTHER" id="PTHR40866:SF1">
    <property type="entry name" value="BED-TYPE DOMAIN-CONTAINING PROTEIN"/>
    <property type="match status" value="1"/>
</dbReference>
<name>A0AAV2YWE3_9STRA</name>
<dbReference type="EMBL" id="DAKRPA010000127">
    <property type="protein sequence ID" value="DAZ97723.1"/>
    <property type="molecule type" value="Genomic_DNA"/>
</dbReference>